<comment type="caution">
    <text evidence="1">The sequence shown here is derived from an EMBL/GenBank/DDBJ whole genome shotgun (WGS) entry which is preliminary data.</text>
</comment>
<evidence type="ECO:0008006" key="3">
    <source>
        <dbReference type="Google" id="ProtNLM"/>
    </source>
</evidence>
<sequence>MYSLNSRKLNFLRISIPRASFDLIKMNKIITRTVNKEAWNTQIVRTSSIIQKLELWKVKIRLINPTSINPFKYEAILTSDASGDG</sequence>
<protein>
    <recommendedName>
        <fullName evidence="3">Reverse transcriptase/retrotransposon-derived protein RNase H-like domain-containing protein</fullName>
    </recommendedName>
</protein>
<name>A0A5J4TRB8_9EUKA</name>
<reference evidence="1 2" key="1">
    <citation type="submission" date="2019-03" db="EMBL/GenBank/DDBJ databases">
        <title>Single cell metagenomics reveals metabolic interactions within the superorganism composed of flagellate Streblomastix strix and complex community of Bacteroidetes bacteria on its surface.</title>
        <authorList>
            <person name="Treitli S.C."/>
            <person name="Kolisko M."/>
            <person name="Husnik F."/>
            <person name="Keeling P."/>
            <person name="Hampl V."/>
        </authorList>
    </citation>
    <scope>NUCLEOTIDE SEQUENCE [LARGE SCALE GENOMIC DNA]</scope>
    <source>
        <strain evidence="1">ST1C</strain>
    </source>
</reference>
<evidence type="ECO:0000313" key="2">
    <source>
        <dbReference type="Proteomes" id="UP000324800"/>
    </source>
</evidence>
<evidence type="ECO:0000313" key="1">
    <source>
        <dbReference type="EMBL" id="KAA6360453.1"/>
    </source>
</evidence>
<proteinExistence type="predicted"/>
<gene>
    <name evidence="1" type="ORF">EZS28_044019</name>
</gene>
<organism evidence="1 2">
    <name type="scientific">Streblomastix strix</name>
    <dbReference type="NCBI Taxonomy" id="222440"/>
    <lineage>
        <taxon>Eukaryota</taxon>
        <taxon>Metamonada</taxon>
        <taxon>Preaxostyla</taxon>
        <taxon>Oxymonadida</taxon>
        <taxon>Streblomastigidae</taxon>
        <taxon>Streblomastix</taxon>
    </lineage>
</organism>
<dbReference type="Proteomes" id="UP000324800">
    <property type="component" value="Unassembled WGS sequence"/>
</dbReference>
<accession>A0A5J4TRB8</accession>
<dbReference type="AlphaFoldDB" id="A0A5J4TRB8"/>
<dbReference type="EMBL" id="SNRW01026924">
    <property type="protein sequence ID" value="KAA6360453.1"/>
    <property type="molecule type" value="Genomic_DNA"/>
</dbReference>